<dbReference type="PANTHER" id="PTHR35936:SF17">
    <property type="entry name" value="ARGININE-BINDING EXTRACELLULAR PROTEIN ARTP"/>
    <property type="match status" value="1"/>
</dbReference>
<dbReference type="PANTHER" id="PTHR35936">
    <property type="entry name" value="MEMBRANE-BOUND LYTIC MUREIN TRANSGLYCOSYLASE F"/>
    <property type="match status" value="1"/>
</dbReference>
<feature type="domain" description="Ionotropic glutamate receptor C-terminal" evidence="3">
    <location>
        <begin position="22"/>
        <end position="244"/>
    </location>
</feature>
<protein>
    <submittedName>
        <fullName evidence="4">Transporter substrate-binding domain-containing protein</fullName>
    </submittedName>
</protein>
<proteinExistence type="predicted"/>
<reference evidence="5" key="1">
    <citation type="submission" date="2023-07" db="EMBL/GenBank/DDBJ databases">
        <authorList>
            <person name="Colorado M.A."/>
            <person name="Villamil L.M."/>
            <person name="Melo J.F."/>
            <person name="Rodriguez J.A."/>
            <person name="Ruiz R.Y."/>
        </authorList>
    </citation>
    <scope>NUCLEOTIDE SEQUENCE [LARGE SCALE GENOMIC DNA]</scope>
    <source>
        <strain evidence="5">C33</strain>
    </source>
</reference>
<dbReference type="Proteomes" id="UP001279681">
    <property type="component" value="Unassembled WGS sequence"/>
</dbReference>
<dbReference type="Pfam" id="PF00497">
    <property type="entry name" value="SBP_bac_3"/>
    <property type="match status" value="1"/>
</dbReference>
<gene>
    <name evidence="4" type="ORF">RFV38_05100</name>
</gene>
<name>A0ABU4W8M4_9FUSO</name>
<dbReference type="EMBL" id="JAVIKH010000005">
    <property type="protein sequence ID" value="MDX8335876.1"/>
    <property type="molecule type" value="Genomic_DNA"/>
</dbReference>
<dbReference type="SMART" id="SM00062">
    <property type="entry name" value="PBPb"/>
    <property type="match status" value="1"/>
</dbReference>
<feature type="domain" description="Solute-binding protein family 3/N-terminal" evidence="2">
    <location>
        <begin position="22"/>
        <end position="245"/>
    </location>
</feature>
<evidence type="ECO:0000259" key="2">
    <source>
        <dbReference type="SMART" id="SM00062"/>
    </source>
</evidence>
<dbReference type="SUPFAM" id="SSF53850">
    <property type="entry name" value="Periplasmic binding protein-like II"/>
    <property type="match status" value="1"/>
</dbReference>
<keyword evidence="1" id="KW-0732">Signal</keyword>
<dbReference type="CDD" id="cd13629">
    <property type="entry name" value="PBP2_Dsm1740"/>
    <property type="match status" value="1"/>
</dbReference>
<evidence type="ECO:0000313" key="4">
    <source>
        <dbReference type="EMBL" id="MDX8335876.1"/>
    </source>
</evidence>
<keyword evidence="5" id="KW-1185">Reference proteome</keyword>
<dbReference type="Gene3D" id="3.40.190.10">
    <property type="entry name" value="Periplasmic binding protein-like II"/>
    <property type="match status" value="2"/>
</dbReference>
<evidence type="ECO:0000313" key="5">
    <source>
        <dbReference type="Proteomes" id="UP001279681"/>
    </source>
</evidence>
<evidence type="ECO:0000259" key="3">
    <source>
        <dbReference type="SMART" id="SM00079"/>
    </source>
</evidence>
<evidence type="ECO:0000256" key="1">
    <source>
        <dbReference type="ARBA" id="ARBA00022729"/>
    </source>
</evidence>
<dbReference type="SMART" id="SM00079">
    <property type="entry name" value="PBPe"/>
    <property type="match status" value="1"/>
</dbReference>
<sequence length="259" mass="28836">MKKIILFLTLILGSLVFGNEKPLVVGMELAYPPFEMSDENGKPTGISVDMAYALGEYLGRDVVIEDMAYGGLIPALKTKKVDVIISSMSVTDERKQSVNFSTPYAKSYLAMLVNNKSGIATANDLNQKGKKVAVKKGTSAHTVATKYFPNAEILVFDKESACVLEVAQGKVDAFIYDPLTIYRNWTRNQETTTPLLAQFETESQPWAVAYRKGEEDLGAQIDEFIVEYKANGGFNKLADKYLGEERAFFKEKNVPFFFD</sequence>
<dbReference type="InterPro" id="IPR001320">
    <property type="entry name" value="Iontro_rcpt_C"/>
</dbReference>
<dbReference type="InterPro" id="IPR001638">
    <property type="entry name" value="Solute-binding_3/MltF_N"/>
</dbReference>
<accession>A0ABU4W8M4</accession>
<comment type="caution">
    <text evidence="4">The sequence shown here is derived from an EMBL/GenBank/DDBJ whole genome shotgun (WGS) entry which is preliminary data.</text>
</comment>
<dbReference type="RefSeq" id="WP_320313281.1">
    <property type="nucleotide sequence ID" value="NZ_JAVIKH010000005.1"/>
</dbReference>
<organism evidence="4 5">
    <name type="scientific">Candidatus Cetobacterium colombiensis</name>
    <dbReference type="NCBI Taxonomy" id="3073100"/>
    <lineage>
        <taxon>Bacteria</taxon>
        <taxon>Fusobacteriati</taxon>
        <taxon>Fusobacteriota</taxon>
        <taxon>Fusobacteriia</taxon>
        <taxon>Fusobacteriales</taxon>
        <taxon>Fusobacteriaceae</taxon>
        <taxon>Cetobacterium</taxon>
    </lineage>
</organism>